<organism evidence="1 2">
    <name type="scientific">Pseudovirgaria hyperparasitica</name>
    <dbReference type="NCBI Taxonomy" id="470096"/>
    <lineage>
        <taxon>Eukaryota</taxon>
        <taxon>Fungi</taxon>
        <taxon>Dikarya</taxon>
        <taxon>Ascomycota</taxon>
        <taxon>Pezizomycotina</taxon>
        <taxon>Dothideomycetes</taxon>
        <taxon>Dothideomycetes incertae sedis</taxon>
        <taxon>Acrospermales</taxon>
        <taxon>Acrospermaceae</taxon>
        <taxon>Pseudovirgaria</taxon>
    </lineage>
</organism>
<dbReference type="AlphaFoldDB" id="A0A6A6WEJ8"/>
<name>A0A6A6WEJ8_9PEZI</name>
<keyword evidence="2" id="KW-1185">Reference proteome</keyword>
<reference evidence="1" key="1">
    <citation type="journal article" date="2020" name="Stud. Mycol.">
        <title>101 Dothideomycetes genomes: a test case for predicting lifestyles and emergence of pathogens.</title>
        <authorList>
            <person name="Haridas S."/>
            <person name="Albert R."/>
            <person name="Binder M."/>
            <person name="Bloem J."/>
            <person name="Labutti K."/>
            <person name="Salamov A."/>
            <person name="Andreopoulos B."/>
            <person name="Baker S."/>
            <person name="Barry K."/>
            <person name="Bills G."/>
            <person name="Bluhm B."/>
            <person name="Cannon C."/>
            <person name="Castanera R."/>
            <person name="Culley D."/>
            <person name="Daum C."/>
            <person name="Ezra D."/>
            <person name="Gonzalez J."/>
            <person name="Henrissat B."/>
            <person name="Kuo A."/>
            <person name="Liang C."/>
            <person name="Lipzen A."/>
            <person name="Lutzoni F."/>
            <person name="Magnuson J."/>
            <person name="Mondo S."/>
            <person name="Nolan M."/>
            <person name="Ohm R."/>
            <person name="Pangilinan J."/>
            <person name="Park H.-J."/>
            <person name="Ramirez L."/>
            <person name="Alfaro M."/>
            <person name="Sun H."/>
            <person name="Tritt A."/>
            <person name="Yoshinaga Y."/>
            <person name="Zwiers L.-H."/>
            <person name="Turgeon B."/>
            <person name="Goodwin S."/>
            <person name="Spatafora J."/>
            <person name="Crous P."/>
            <person name="Grigoriev I."/>
        </authorList>
    </citation>
    <scope>NUCLEOTIDE SEQUENCE</scope>
    <source>
        <strain evidence="1">CBS 121739</strain>
    </source>
</reference>
<dbReference type="RefSeq" id="XP_033603030.1">
    <property type="nucleotide sequence ID" value="XM_033743604.1"/>
</dbReference>
<protein>
    <submittedName>
        <fullName evidence="1">Uncharacterized protein</fullName>
    </submittedName>
</protein>
<gene>
    <name evidence="1" type="ORF">EJ05DRAFT_474441</name>
</gene>
<evidence type="ECO:0000313" key="2">
    <source>
        <dbReference type="Proteomes" id="UP000799437"/>
    </source>
</evidence>
<proteinExistence type="predicted"/>
<dbReference type="Proteomes" id="UP000799437">
    <property type="component" value="Unassembled WGS sequence"/>
</dbReference>
<evidence type="ECO:0000313" key="1">
    <source>
        <dbReference type="EMBL" id="KAF2760579.1"/>
    </source>
</evidence>
<sequence length="96" mass="10699">MLCFTPRFCSARGTYQTATEATFRLIAIVSAITTISISSSQSRPAWKSDTAYVEMRWNLASIQGYPTLSYLKTHGLSTYSNISDLIITALMFMLQS</sequence>
<dbReference type="GeneID" id="54484658"/>
<accession>A0A6A6WEJ8</accession>
<dbReference type="EMBL" id="ML996568">
    <property type="protein sequence ID" value="KAF2760579.1"/>
    <property type="molecule type" value="Genomic_DNA"/>
</dbReference>